<keyword evidence="1" id="KW-0472">Membrane</keyword>
<protein>
    <submittedName>
        <fullName evidence="2">Uncharacterized protein</fullName>
    </submittedName>
</protein>
<organism evidence="2 3">
    <name type="scientific">Methylobacterium radiotolerans</name>
    <dbReference type="NCBI Taxonomy" id="31998"/>
    <lineage>
        <taxon>Bacteria</taxon>
        <taxon>Pseudomonadati</taxon>
        <taxon>Pseudomonadota</taxon>
        <taxon>Alphaproteobacteria</taxon>
        <taxon>Hyphomicrobiales</taxon>
        <taxon>Methylobacteriaceae</taxon>
        <taxon>Methylobacterium</taxon>
    </lineage>
</organism>
<sequence>MPRWLFETICVLAFAAPIAAACLHAWPFVTDRPLPSALDSEAALLGVLSLLLSAGLTMLMSARIRSDRRWR</sequence>
<comment type="caution">
    <text evidence="2">The sequence shown here is derived from an EMBL/GenBank/DDBJ whole genome shotgun (WGS) entry which is preliminary data.</text>
</comment>
<keyword evidence="1" id="KW-1133">Transmembrane helix</keyword>
<proteinExistence type="predicted"/>
<accession>A0ABU7THE7</accession>
<evidence type="ECO:0000256" key="1">
    <source>
        <dbReference type="SAM" id="Phobius"/>
    </source>
</evidence>
<keyword evidence="1" id="KW-0812">Transmembrane</keyword>
<evidence type="ECO:0000313" key="2">
    <source>
        <dbReference type="EMBL" id="MEE7459662.1"/>
    </source>
</evidence>
<feature type="transmembrane region" description="Helical" evidence="1">
    <location>
        <begin position="44"/>
        <end position="62"/>
    </location>
</feature>
<gene>
    <name evidence="2" type="ORF">MRSR164_23645</name>
</gene>
<keyword evidence="3" id="KW-1185">Reference proteome</keyword>
<dbReference type="Proteomes" id="UP001349262">
    <property type="component" value="Unassembled WGS sequence"/>
</dbReference>
<reference evidence="2 3" key="1">
    <citation type="journal article" date="2012" name="Genet. Mol. Biol.">
        <title>Analysis of 16S rRNA and mxaF genes revealing insights into Methylobacterium niche-specific plant association.</title>
        <authorList>
            <person name="Dourado M.N."/>
            <person name="Andreote F.D."/>
            <person name="Dini-Andreote F."/>
            <person name="Conti R."/>
            <person name="Araujo J.M."/>
            <person name="Araujo W.L."/>
        </authorList>
    </citation>
    <scope>NUCLEOTIDE SEQUENCE [LARGE SCALE GENOMIC DNA]</scope>
    <source>
        <strain evidence="2 3">SR1.6/4</strain>
    </source>
</reference>
<name>A0ABU7THE7_9HYPH</name>
<evidence type="ECO:0000313" key="3">
    <source>
        <dbReference type="Proteomes" id="UP001349262"/>
    </source>
</evidence>
<dbReference type="PROSITE" id="PS51257">
    <property type="entry name" value="PROKAR_LIPOPROTEIN"/>
    <property type="match status" value="1"/>
</dbReference>
<dbReference type="EMBL" id="MLBY01000005">
    <property type="protein sequence ID" value="MEE7459662.1"/>
    <property type="molecule type" value="Genomic_DNA"/>
</dbReference>